<name>A0A1D3CVR2_9EIME</name>
<feature type="region of interest" description="Disordered" evidence="1">
    <location>
        <begin position="1"/>
        <end position="30"/>
    </location>
</feature>
<dbReference type="AlphaFoldDB" id="A0A1D3CVR2"/>
<sequence>MRRLVRDGMGCAGQGRGAERTMRQKSSAGLRRRESALSLLVLGGLSRCHASSFLLRQQQLRLFLLLSAWPMLQKCGNGFQLDGSTLYMSDSFCSCNALKRFPGLLKL</sequence>
<keyword evidence="3" id="KW-1185">Reference proteome</keyword>
<evidence type="ECO:0000313" key="2">
    <source>
        <dbReference type="EMBL" id="OEH75276.1"/>
    </source>
</evidence>
<proteinExistence type="predicted"/>
<dbReference type="InParanoid" id="A0A1D3CVR2"/>
<dbReference type="VEuPathDB" id="ToxoDB:cyc_01942"/>
<evidence type="ECO:0000313" key="3">
    <source>
        <dbReference type="Proteomes" id="UP000095192"/>
    </source>
</evidence>
<organism evidence="2 3">
    <name type="scientific">Cyclospora cayetanensis</name>
    <dbReference type="NCBI Taxonomy" id="88456"/>
    <lineage>
        <taxon>Eukaryota</taxon>
        <taxon>Sar</taxon>
        <taxon>Alveolata</taxon>
        <taxon>Apicomplexa</taxon>
        <taxon>Conoidasida</taxon>
        <taxon>Coccidia</taxon>
        <taxon>Eucoccidiorida</taxon>
        <taxon>Eimeriorina</taxon>
        <taxon>Eimeriidae</taxon>
        <taxon>Cyclospora</taxon>
    </lineage>
</organism>
<dbReference type="EMBL" id="JROU02001772">
    <property type="protein sequence ID" value="OEH75276.1"/>
    <property type="molecule type" value="Genomic_DNA"/>
</dbReference>
<evidence type="ECO:0000256" key="1">
    <source>
        <dbReference type="SAM" id="MobiDB-lite"/>
    </source>
</evidence>
<gene>
    <name evidence="2" type="ORF">cyc_01942</name>
</gene>
<dbReference type="Proteomes" id="UP000095192">
    <property type="component" value="Unassembled WGS sequence"/>
</dbReference>
<reference evidence="2 3" key="1">
    <citation type="journal article" date="2016" name="BMC Genomics">
        <title>Comparative genomics reveals Cyclospora cayetanensis possesses coccidia-like metabolism and invasion components but unique surface antigens.</title>
        <authorList>
            <person name="Liu S."/>
            <person name="Wang L."/>
            <person name="Zheng H."/>
            <person name="Xu Z."/>
            <person name="Roellig D.M."/>
            <person name="Li N."/>
            <person name="Frace M.A."/>
            <person name="Tang K."/>
            <person name="Arrowood M.J."/>
            <person name="Moss D.M."/>
            <person name="Zhang L."/>
            <person name="Feng Y."/>
            <person name="Xiao L."/>
        </authorList>
    </citation>
    <scope>NUCLEOTIDE SEQUENCE [LARGE SCALE GENOMIC DNA]</scope>
    <source>
        <strain evidence="2 3">CHN_HEN01</strain>
    </source>
</reference>
<comment type="caution">
    <text evidence="2">The sequence shown here is derived from an EMBL/GenBank/DDBJ whole genome shotgun (WGS) entry which is preliminary data.</text>
</comment>
<protein>
    <submittedName>
        <fullName evidence="2">Uncharacterized protein</fullName>
    </submittedName>
</protein>
<accession>A0A1D3CVR2</accession>